<geneLocation type="plasmid" evidence="1 4">
    <name>2</name>
</geneLocation>
<evidence type="ECO:0000313" key="2">
    <source>
        <dbReference type="EMBL" id="MDR4174849.1"/>
    </source>
</evidence>
<organism evidence="3 5">
    <name type="scientific">Bacillus thuringiensis</name>
    <dbReference type="NCBI Taxonomy" id="1428"/>
    <lineage>
        <taxon>Bacteria</taxon>
        <taxon>Bacillati</taxon>
        <taxon>Bacillota</taxon>
        <taxon>Bacilli</taxon>
        <taxon>Bacillales</taxon>
        <taxon>Bacillaceae</taxon>
        <taxon>Bacillus</taxon>
        <taxon>Bacillus cereus group</taxon>
    </lineage>
</organism>
<dbReference type="AlphaFoldDB" id="A0A0B5NIJ4"/>
<evidence type="ECO:0000313" key="3">
    <source>
        <dbReference type="EMBL" id="QKH22729.1"/>
    </source>
</evidence>
<geneLocation type="plasmid" evidence="3 5">
    <name>unnamed3</name>
</geneLocation>
<evidence type="ECO:0000313" key="1">
    <source>
        <dbReference type="EMBL" id="AJG73806.1"/>
    </source>
</evidence>
<keyword evidence="3" id="KW-0614">Plasmid</keyword>
<dbReference type="EMBL" id="CP009334">
    <property type="protein sequence ID" value="AJG73806.1"/>
    <property type="molecule type" value="Genomic_DNA"/>
</dbReference>
<sequence length="109" mass="12853">MSHVSTKIPRIKSEIKVKDQYVENEIRIVELDTDYDFLEGLFINLACFIRSDKIKKLRADLFKLNVNGCLLSFKEGIRAYELLNMYDNRYETREGTTIGNIHGKHNRRK</sequence>
<evidence type="ECO:0000313" key="5">
    <source>
        <dbReference type="Proteomes" id="UP000501107"/>
    </source>
</evidence>
<name>A0A0B5NIJ4_BACTU</name>
<reference evidence="1 4" key="1">
    <citation type="journal article" date="2015" name="Genome Announc.">
        <title>Complete genome sequences for 35 biothreat assay-relevant bacillus species.</title>
        <authorList>
            <person name="Johnson S.L."/>
            <person name="Daligault H.E."/>
            <person name="Davenport K.W."/>
            <person name="Jaissle J."/>
            <person name="Frey K.G."/>
            <person name="Ladner J.T."/>
            <person name="Broomall S.M."/>
            <person name="Bishop-Lilly K.A."/>
            <person name="Bruce D.C."/>
            <person name="Gibbons H.S."/>
            <person name="Coyne S.R."/>
            <person name="Lo C.C."/>
            <person name="Meincke L."/>
            <person name="Munk A.C."/>
            <person name="Koroleva G.I."/>
            <person name="Rosenzweig C.N."/>
            <person name="Palacios G.F."/>
            <person name="Redden C.L."/>
            <person name="Minogue T.D."/>
            <person name="Chain P.S."/>
        </authorList>
    </citation>
    <scope>NUCLEOTIDE SEQUENCE [LARGE SCALE GENOMIC DNA]</scope>
    <source>
        <strain evidence="1 4">HD1011</strain>
        <plasmid evidence="1 4">2</plasmid>
    </source>
</reference>
<protein>
    <submittedName>
        <fullName evidence="3">Uncharacterized protein</fullName>
    </submittedName>
</protein>
<dbReference type="Proteomes" id="UP000031876">
    <property type="component" value="Plasmid 2"/>
</dbReference>
<dbReference type="EMBL" id="CP053979">
    <property type="protein sequence ID" value="QKH22729.1"/>
    <property type="molecule type" value="Genomic_DNA"/>
</dbReference>
<proteinExistence type="predicted"/>
<reference evidence="3 5" key="3">
    <citation type="submission" date="2020-05" db="EMBL/GenBank/DDBJ databases">
        <title>FDA dAtabase for Regulatory Grade micrObial Sequences (FDA-ARGOS): Supporting development and validation of Infectious Disease Dx tests.</title>
        <authorList>
            <person name="Nelson B."/>
            <person name="Plummer A."/>
            <person name="Tallon L."/>
            <person name="Sadzewicz L."/>
            <person name="Zhao X."/>
            <person name="Vavikolanu K."/>
            <person name="Mehta A."/>
            <person name="Aluvathingal J."/>
            <person name="Nadendla S."/>
            <person name="Myers T."/>
            <person name="Yan Y."/>
            <person name="Sichtig H."/>
        </authorList>
    </citation>
    <scope>NUCLEOTIDE SEQUENCE [LARGE SCALE GENOMIC DNA]</scope>
    <source>
        <strain evidence="3 5">FDAARGOS_795</strain>
        <plasmid evidence="3 5">unnamed3</plasmid>
    </source>
</reference>
<dbReference type="Proteomes" id="UP001181533">
    <property type="component" value="Unassembled WGS sequence"/>
</dbReference>
<reference evidence="2" key="2">
    <citation type="submission" date="2019-07" db="EMBL/GenBank/DDBJ databases">
        <title>Phylogenomic Reclassification of ATCC Bacillus Strains and Various Taxa within the Genus Bacillus.</title>
        <authorList>
            <person name="Riojas M.A."/>
            <person name="Frank A.M."/>
            <person name="Fenn S.L."/>
            <person name="King S.P."/>
            <person name="Brower S.M."/>
            <person name="Hazbon M.H."/>
        </authorList>
    </citation>
    <scope>NUCLEOTIDE SEQUENCE</scope>
    <source>
        <strain evidence="2">ATCC 35646</strain>
    </source>
</reference>
<accession>A0A0B5NIJ4</accession>
<dbReference type="EMBL" id="VKQN01000001">
    <property type="protein sequence ID" value="MDR4174849.1"/>
    <property type="molecule type" value="Genomic_DNA"/>
</dbReference>
<dbReference type="RefSeq" id="WP_000020071.1">
    <property type="nucleotide sequence ID" value="NZ_CP009334.1"/>
</dbReference>
<dbReference type="KEGG" id="btw:BF38_5832"/>
<evidence type="ECO:0000313" key="4">
    <source>
        <dbReference type="Proteomes" id="UP000031876"/>
    </source>
</evidence>
<gene>
    <name evidence="1" type="ORF">BF38_5832</name>
    <name evidence="2" type="ORF">FO599_01720</name>
    <name evidence="3" type="ORF">FOC89_01715</name>
</gene>
<dbReference type="Proteomes" id="UP000501107">
    <property type="component" value="Plasmid unnamed3"/>
</dbReference>